<dbReference type="EMBL" id="JAHRIO010076917">
    <property type="protein sequence ID" value="MEQ2183509.1"/>
    <property type="molecule type" value="Genomic_DNA"/>
</dbReference>
<organism evidence="2 3">
    <name type="scientific">Goodea atripinnis</name>
    <dbReference type="NCBI Taxonomy" id="208336"/>
    <lineage>
        <taxon>Eukaryota</taxon>
        <taxon>Metazoa</taxon>
        <taxon>Chordata</taxon>
        <taxon>Craniata</taxon>
        <taxon>Vertebrata</taxon>
        <taxon>Euteleostomi</taxon>
        <taxon>Actinopterygii</taxon>
        <taxon>Neopterygii</taxon>
        <taxon>Teleostei</taxon>
        <taxon>Neoteleostei</taxon>
        <taxon>Acanthomorphata</taxon>
        <taxon>Ovalentaria</taxon>
        <taxon>Atherinomorphae</taxon>
        <taxon>Cyprinodontiformes</taxon>
        <taxon>Goodeidae</taxon>
        <taxon>Goodea</taxon>
    </lineage>
</organism>
<comment type="caution">
    <text evidence="2">The sequence shown here is derived from an EMBL/GenBank/DDBJ whole genome shotgun (WGS) entry which is preliminary data.</text>
</comment>
<evidence type="ECO:0000313" key="3">
    <source>
        <dbReference type="Proteomes" id="UP001476798"/>
    </source>
</evidence>
<reference evidence="2 3" key="1">
    <citation type="submission" date="2021-06" db="EMBL/GenBank/DDBJ databases">
        <authorList>
            <person name="Palmer J.M."/>
        </authorList>
    </citation>
    <scope>NUCLEOTIDE SEQUENCE [LARGE SCALE GENOMIC DNA]</scope>
    <source>
        <strain evidence="2 3">GA_2019</strain>
        <tissue evidence="2">Muscle</tissue>
    </source>
</reference>
<protein>
    <submittedName>
        <fullName evidence="2">Uncharacterized protein</fullName>
    </submittedName>
</protein>
<proteinExistence type="predicted"/>
<feature type="compositionally biased region" description="Basic and acidic residues" evidence="1">
    <location>
        <begin position="140"/>
        <end position="159"/>
    </location>
</feature>
<name>A0ABV0PJ41_9TELE</name>
<dbReference type="Proteomes" id="UP001476798">
    <property type="component" value="Unassembled WGS sequence"/>
</dbReference>
<sequence length="166" mass="19099">MNLLMQLNFSSLEFPVKYQDLLSCEKMLNSLTCCGYLKRTESHLHSFTLNERSSPVKEDATESLTQRRACPALLRILQLKEQFLRQIKNFKLKGSSAEKKFQDVPRASNKNTDHLLLQQVVVNASVCTVRGRFLESQEEKTKLCKKNKDGQQKTDERLSPLKTSSF</sequence>
<evidence type="ECO:0000256" key="1">
    <source>
        <dbReference type="SAM" id="MobiDB-lite"/>
    </source>
</evidence>
<gene>
    <name evidence="2" type="ORF">GOODEAATRI_033430</name>
</gene>
<accession>A0ABV0PJ41</accession>
<feature type="region of interest" description="Disordered" evidence="1">
    <location>
        <begin position="140"/>
        <end position="166"/>
    </location>
</feature>
<evidence type="ECO:0000313" key="2">
    <source>
        <dbReference type="EMBL" id="MEQ2183509.1"/>
    </source>
</evidence>
<keyword evidence="3" id="KW-1185">Reference proteome</keyword>